<dbReference type="SUPFAM" id="SSF49785">
    <property type="entry name" value="Galactose-binding domain-like"/>
    <property type="match status" value="1"/>
</dbReference>
<evidence type="ECO:0000313" key="16">
    <source>
        <dbReference type="Proteomes" id="UP000245119"/>
    </source>
</evidence>
<evidence type="ECO:0000256" key="6">
    <source>
        <dbReference type="ARBA" id="ARBA00022801"/>
    </source>
</evidence>
<dbReference type="Pfam" id="PF00703">
    <property type="entry name" value="Glyco_hydro_2"/>
    <property type="match status" value="1"/>
</dbReference>
<evidence type="ECO:0000313" key="15">
    <source>
        <dbReference type="EMBL" id="PVD35824.1"/>
    </source>
</evidence>
<comment type="catalytic activity">
    <reaction evidence="1">
        <text>Hydrolysis of terminal, non-reducing beta-D-mannose residues in beta-D-mannosides.</text>
        <dbReference type="EC" id="3.2.1.25"/>
    </reaction>
</comment>
<feature type="domain" description="Glycoside hydrolase family 2 immunoglobulin-like beta-sandwich" evidence="12">
    <location>
        <begin position="220"/>
        <end position="328"/>
    </location>
</feature>
<dbReference type="Pfam" id="PF17753">
    <property type="entry name" value="Ig_mannosidase"/>
    <property type="match status" value="1"/>
</dbReference>
<comment type="similarity">
    <text evidence="3">Belongs to the glycosyl hydrolase 2 family.</text>
</comment>
<comment type="subcellular location">
    <subcellularLocation>
        <location evidence="2">Lysosome</location>
    </subcellularLocation>
</comment>
<dbReference type="SUPFAM" id="SSF51445">
    <property type="entry name" value="(Trans)glycosidases"/>
    <property type="match status" value="1"/>
</dbReference>
<dbReference type="OrthoDB" id="2866996at2759"/>
<dbReference type="FunFam" id="2.60.40.10:FF:000650">
    <property type="entry name" value="Mannosidase beta"/>
    <property type="match status" value="1"/>
</dbReference>
<accession>A0A2T7PQX2</accession>
<dbReference type="Gene3D" id="2.60.40.10">
    <property type="entry name" value="Immunoglobulins"/>
    <property type="match status" value="2"/>
</dbReference>
<dbReference type="PANTHER" id="PTHR43730">
    <property type="entry name" value="BETA-MANNOSIDASE"/>
    <property type="match status" value="1"/>
</dbReference>
<evidence type="ECO:0000259" key="13">
    <source>
        <dbReference type="Pfam" id="PF17753"/>
    </source>
</evidence>
<evidence type="ECO:0000256" key="4">
    <source>
        <dbReference type="ARBA" id="ARBA00012754"/>
    </source>
</evidence>
<evidence type="ECO:0000256" key="5">
    <source>
        <dbReference type="ARBA" id="ARBA00022729"/>
    </source>
</evidence>
<keyword evidence="16" id="KW-1185">Reference proteome</keyword>
<evidence type="ECO:0000256" key="11">
    <source>
        <dbReference type="SAM" id="SignalP"/>
    </source>
</evidence>
<dbReference type="Pfam" id="PF22666">
    <property type="entry name" value="Glyco_hydro_2_N2"/>
    <property type="match status" value="1"/>
</dbReference>
<feature type="signal peptide" evidence="11">
    <location>
        <begin position="1"/>
        <end position="24"/>
    </location>
</feature>
<dbReference type="EC" id="3.2.1.25" evidence="4"/>
<organism evidence="15 16">
    <name type="scientific">Pomacea canaliculata</name>
    <name type="common">Golden apple snail</name>
    <dbReference type="NCBI Taxonomy" id="400727"/>
    <lineage>
        <taxon>Eukaryota</taxon>
        <taxon>Metazoa</taxon>
        <taxon>Spiralia</taxon>
        <taxon>Lophotrochozoa</taxon>
        <taxon>Mollusca</taxon>
        <taxon>Gastropoda</taxon>
        <taxon>Caenogastropoda</taxon>
        <taxon>Architaenioglossa</taxon>
        <taxon>Ampullarioidea</taxon>
        <taxon>Ampullariidae</taxon>
        <taxon>Pomacea</taxon>
    </lineage>
</organism>
<dbReference type="PANTHER" id="PTHR43730:SF1">
    <property type="entry name" value="BETA-MANNOSIDASE"/>
    <property type="match status" value="1"/>
</dbReference>
<feature type="domain" description="Beta-mannosidase Ig-fold" evidence="13">
    <location>
        <begin position="789"/>
        <end position="868"/>
    </location>
</feature>
<keyword evidence="6" id="KW-0378">Hydrolase</keyword>
<sequence>MRSRAMSVAGFITVSWCLYSLAHAEIGISLGGVWTVSDDDRGISVPGQVPGSMYTALLDNKVIEDPLYRDNDVKLAWIGNENWTYTRYFNVDNSVWSSQSILLVAEGLDTIATVYINEIKIGRSENMFVRNTFDVKSAVKPGNNSIKVVFESAVGFAAKQAQKIPYTIPPECPSQVQNGQCHVNLIRKEQCSFSWDWGPSFPTQGIWKPIYLVAFNSAVIEDATVDAFQDGNSWNMDVHVFFNVVTSGTVTGQLDIRLNDTNVLVSKNVTLSPSSNDTSITVSIPQSVGIKRWWPNGYGNQSLYDVLITFTADVTKEVSSVQRRIGFRTIELIQKNVSSDPNHGKVFESEDFYDLADELGILIWQDMMFSVAMYPTTSDFLNSVTQELRYQIRRLMHRPSILLWAGSNENEKALRQNWFGTSSNYTLYYNDFITLYVKTVMAVVQQENPRRQYLSSSPSNGLDSEREGFVAQDPDSELYGDIHFYDYLMNQWKPDNFRIPRMATEYGIQAWCNVRTLQDVFEEADMSYCSAQADHRQHHRGGSVEMSAEILLHLDLPKQGDQQQYFRNYIYLTQINQAMSIKTQSEHYRRYQSKLLPDGRGLTMGALYWQLNDIWQAPTWASIDYSGRWKMLHYYALKFFNPLLVSPVLVGNNLQVHIVADEIPIMEVQDPSTHQLRFEPVTLYSDLVYSEVDRDDVPNLLSKTVHAVEGLLTVEIYSWKKFQPLASWSVSYKLNTTAEVVFERDVNSMLTEAGCKNTECFLFVYINNQIDGTNNWLSFADIKDSSVQKAQIAITDVTQVSEHEFTITLASNSIAPFVWLEAGDTMGRFSDNGFLMMQPKVSVQFYAWQDVDLHSLRSALSVKSVMDIYS</sequence>
<protein>
    <recommendedName>
        <fullName evidence="4">beta-mannosidase</fullName>
        <ecNumber evidence="4">3.2.1.25</ecNumber>
    </recommendedName>
    <alternativeName>
        <fullName evidence="10">Mannanase</fullName>
    </alternativeName>
</protein>
<gene>
    <name evidence="15" type="ORF">C0Q70_02793</name>
</gene>
<evidence type="ECO:0000259" key="14">
    <source>
        <dbReference type="Pfam" id="PF22666"/>
    </source>
</evidence>
<comment type="caution">
    <text evidence="15">The sequence shown here is derived from an EMBL/GenBank/DDBJ whole genome shotgun (WGS) entry which is preliminary data.</text>
</comment>
<dbReference type="EMBL" id="PZQS01000002">
    <property type="protein sequence ID" value="PVD35824.1"/>
    <property type="molecule type" value="Genomic_DNA"/>
</dbReference>
<feature type="chain" id="PRO_5015769050" description="beta-mannosidase" evidence="11">
    <location>
        <begin position="25"/>
        <end position="870"/>
    </location>
</feature>
<dbReference type="InterPro" id="IPR036156">
    <property type="entry name" value="Beta-gal/glucu_dom_sf"/>
</dbReference>
<dbReference type="FunFam" id="3.20.20.80:FF:000050">
    <property type="entry name" value="Beta-mannosidase B"/>
    <property type="match status" value="1"/>
</dbReference>
<dbReference type="Proteomes" id="UP000245119">
    <property type="component" value="Linkage Group LG2"/>
</dbReference>
<evidence type="ECO:0000256" key="7">
    <source>
        <dbReference type="ARBA" id="ARBA00023180"/>
    </source>
</evidence>
<dbReference type="GO" id="GO:0005975">
    <property type="term" value="P:carbohydrate metabolic process"/>
    <property type="evidence" value="ECO:0007669"/>
    <property type="project" value="InterPro"/>
</dbReference>
<feature type="domain" description="Beta-mannosidase-like galactose-binding" evidence="14">
    <location>
        <begin position="34"/>
        <end position="208"/>
    </location>
</feature>
<dbReference type="InterPro" id="IPR017853">
    <property type="entry name" value="GH"/>
</dbReference>
<evidence type="ECO:0000259" key="12">
    <source>
        <dbReference type="Pfam" id="PF00703"/>
    </source>
</evidence>
<dbReference type="InterPro" id="IPR006102">
    <property type="entry name" value="Ig-like_GH2"/>
</dbReference>
<proteinExistence type="inferred from homology"/>
<dbReference type="InterPro" id="IPR041625">
    <property type="entry name" value="Beta-mannosidase_Ig"/>
</dbReference>
<evidence type="ECO:0000256" key="10">
    <source>
        <dbReference type="ARBA" id="ARBA00033445"/>
    </source>
</evidence>
<dbReference type="SUPFAM" id="SSF49303">
    <property type="entry name" value="beta-Galactosidase/glucuronidase domain"/>
    <property type="match status" value="2"/>
</dbReference>
<dbReference type="Gene3D" id="3.20.20.80">
    <property type="entry name" value="Glycosidases"/>
    <property type="match status" value="1"/>
</dbReference>
<keyword evidence="8" id="KW-0458">Lysosome</keyword>
<dbReference type="Gene3D" id="2.60.120.260">
    <property type="entry name" value="Galactose-binding domain-like"/>
    <property type="match status" value="1"/>
</dbReference>
<dbReference type="InterPro" id="IPR008979">
    <property type="entry name" value="Galactose-bd-like_sf"/>
</dbReference>
<evidence type="ECO:0000256" key="2">
    <source>
        <dbReference type="ARBA" id="ARBA00004371"/>
    </source>
</evidence>
<keyword evidence="5 11" id="KW-0732">Signal</keyword>
<evidence type="ECO:0000256" key="9">
    <source>
        <dbReference type="ARBA" id="ARBA00023295"/>
    </source>
</evidence>
<evidence type="ECO:0000256" key="3">
    <source>
        <dbReference type="ARBA" id="ARBA00007401"/>
    </source>
</evidence>
<keyword evidence="7" id="KW-0325">Glycoprotein</keyword>
<dbReference type="InterPro" id="IPR054593">
    <property type="entry name" value="Beta-mannosidase-like_N2"/>
</dbReference>
<dbReference type="AlphaFoldDB" id="A0A2T7PQX2"/>
<name>A0A2T7PQX2_POMCA</name>
<evidence type="ECO:0000256" key="8">
    <source>
        <dbReference type="ARBA" id="ARBA00023228"/>
    </source>
</evidence>
<dbReference type="GO" id="GO:0005764">
    <property type="term" value="C:lysosome"/>
    <property type="evidence" value="ECO:0007669"/>
    <property type="project" value="UniProtKB-SubCell"/>
</dbReference>
<dbReference type="STRING" id="400727.A0A2T7PQX2"/>
<dbReference type="InterPro" id="IPR050887">
    <property type="entry name" value="Beta-mannosidase_GH2"/>
</dbReference>
<dbReference type="InterPro" id="IPR013783">
    <property type="entry name" value="Ig-like_fold"/>
</dbReference>
<reference evidence="15 16" key="1">
    <citation type="submission" date="2018-04" db="EMBL/GenBank/DDBJ databases">
        <title>The genome of golden apple snail Pomacea canaliculata provides insight into stress tolerance and invasive adaptation.</title>
        <authorList>
            <person name="Liu C."/>
            <person name="Liu B."/>
            <person name="Ren Y."/>
            <person name="Zhang Y."/>
            <person name="Wang H."/>
            <person name="Li S."/>
            <person name="Jiang F."/>
            <person name="Yin L."/>
            <person name="Zhang G."/>
            <person name="Qian W."/>
            <person name="Fan W."/>
        </authorList>
    </citation>
    <scope>NUCLEOTIDE SEQUENCE [LARGE SCALE GENOMIC DNA]</scope>
    <source>
        <strain evidence="15">SZHN2017</strain>
        <tissue evidence="15">Muscle</tissue>
    </source>
</reference>
<dbReference type="GO" id="GO:0004567">
    <property type="term" value="F:beta-mannosidase activity"/>
    <property type="evidence" value="ECO:0007669"/>
    <property type="project" value="UniProtKB-EC"/>
</dbReference>
<keyword evidence="9" id="KW-0326">Glycosidase</keyword>
<dbReference type="GO" id="GO:0006516">
    <property type="term" value="P:glycoprotein catabolic process"/>
    <property type="evidence" value="ECO:0007669"/>
    <property type="project" value="TreeGrafter"/>
</dbReference>
<dbReference type="FunFam" id="2.60.120.260:FF:000060">
    <property type="entry name" value="Probable beta-mannosidase"/>
    <property type="match status" value="1"/>
</dbReference>
<evidence type="ECO:0000256" key="1">
    <source>
        <dbReference type="ARBA" id="ARBA00000829"/>
    </source>
</evidence>